<protein>
    <submittedName>
        <fullName evidence="2">Uncharacterized protein</fullName>
    </submittedName>
</protein>
<reference evidence="2" key="1">
    <citation type="submission" date="2015-09" db="EMBL/GenBank/DDBJ databases">
        <authorList>
            <consortium name="Pathogen Informatics"/>
        </authorList>
    </citation>
    <scope>NUCLEOTIDE SEQUENCE</scope>
    <source>
        <strain evidence="2">2789STDY5834896</strain>
    </source>
</reference>
<sequence>MKQYISDWMGLLLPEELSLPGQTDLPQADVAARVLRQVARTRVYRTTRQKALRRAVCIAALLCALVATVAASAIFGWDQRLLDFLGITPPWQEKLTDAGQQVERSVTRDGVTVEVKQVVGDENTAYVLCQVTFLEEMPQKPPYLQFADRRIEFAVTGPAVTQQVELLTDEDPEDNVYAYLFCLQSDESMRGHKMVLTLGDLGYFNPEMLKTEYMEQIGRDDFIIWKEGPWEIAWNMDYQNEKKSLAVDEVCAIGQGRALVKQLQISNLSMEVTLVSDRYPDMAPQLSEEEVYSAPITVAMRDGTVLEQYRGLEVGQYQNVRRLQYQCRFERPVEFADIEYVRVGDLEIPLGE</sequence>
<name>A0A1C6IFS9_9FIRM</name>
<accession>A0A1C6IFS9</accession>
<keyword evidence="1" id="KW-0472">Membrane</keyword>
<keyword evidence="1" id="KW-0812">Transmembrane</keyword>
<gene>
    <name evidence="2" type="ORF">SAMEA3545359_01429</name>
</gene>
<feature type="transmembrane region" description="Helical" evidence="1">
    <location>
        <begin position="55"/>
        <end position="77"/>
    </location>
</feature>
<dbReference type="AlphaFoldDB" id="A0A1C6IFS9"/>
<organism evidence="2">
    <name type="scientific">uncultured Anaerotruncus sp</name>
    <dbReference type="NCBI Taxonomy" id="905011"/>
    <lineage>
        <taxon>Bacteria</taxon>
        <taxon>Bacillati</taxon>
        <taxon>Bacillota</taxon>
        <taxon>Clostridia</taxon>
        <taxon>Eubacteriales</taxon>
        <taxon>Oscillospiraceae</taxon>
        <taxon>Anaerotruncus</taxon>
        <taxon>environmental samples</taxon>
    </lineage>
</organism>
<dbReference type="EMBL" id="FMHG01000001">
    <property type="protein sequence ID" value="SCJ68687.1"/>
    <property type="molecule type" value="Genomic_DNA"/>
</dbReference>
<evidence type="ECO:0000256" key="1">
    <source>
        <dbReference type="SAM" id="Phobius"/>
    </source>
</evidence>
<keyword evidence="1" id="KW-1133">Transmembrane helix</keyword>
<proteinExistence type="predicted"/>
<evidence type="ECO:0000313" key="2">
    <source>
        <dbReference type="EMBL" id="SCJ68687.1"/>
    </source>
</evidence>